<evidence type="ECO:0000313" key="4">
    <source>
        <dbReference type="WBParaSite" id="TCNE_0000523501-mRNA-1"/>
    </source>
</evidence>
<name>A0A183U9R5_TOXCA</name>
<dbReference type="Proteomes" id="UP000050794">
    <property type="component" value="Unassembled WGS sequence"/>
</dbReference>
<feature type="domain" description="Carboxylesterase type B" evidence="1">
    <location>
        <begin position="4"/>
        <end position="50"/>
    </location>
</feature>
<dbReference type="WBParaSite" id="TCNE_0000523501-mRNA-1">
    <property type="protein sequence ID" value="TCNE_0000523501-mRNA-1"/>
    <property type="gene ID" value="TCNE_0000523501"/>
</dbReference>
<gene>
    <name evidence="2" type="ORF">TCNE_LOCUS5235</name>
</gene>
<dbReference type="InterPro" id="IPR029058">
    <property type="entry name" value="AB_hydrolase_fold"/>
</dbReference>
<dbReference type="SUPFAM" id="SSF53474">
    <property type="entry name" value="alpha/beta-Hydrolases"/>
    <property type="match status" value="1"/>
</dbReference>
<evidence type="ECO:0000313" key="3">
    <source>
        <dbReference type="Proteomes" id="UP000050794"/>
    </source>
</evidence>
<dbReference type="AlphaFoldDB" id="A0A183U9R5"/>
<protein>
    <submittedName>
        <fullName evidence="4">COesterase domain-containing protein</fullName>
    </submittedName>
</protein>
<accession>A0A183U9R5</accession>
<dbReference type="Pfam" id="PF00135">
    <property type="entry name" value="COesterase"/>
    <property type="match status" value="1"/>
</dbReference>
<evidence type="ECO:0000313" key="2">
    <source>
        <dbReference type="EMBL" id="VDM34637.1"/>
    </source>
</evidence>
<organism evidence="3 4">
    <name type="scientific">Toxocara canis</name>
    <name type="common">Canine roundworm</name>
    <dbReference type="NCBI Taxonomy" id="6265"/>
    <lineage>
        <taxon>Eukaryota</taxon>
        <taxon>Metazoa</taxon>
        <taxon>Ecdysozoa</taxon>
        <taxon>Nematoda</taxon>
        <taxon>Chromadorea</taxon>
        <taxon>Rhabditida</taxon>
        <taxon>Spirurina</taxon>
        <taxon>Ascaridomorpha</taxon>
        <taxon>Ascaridoidea</taxon>
        <taxon>Toxocaridae</taxon>
        <taxon>Toxocara</taxon>
    </lineage>
</organism>
<dbReference type="InterPro" id="IPR002018">
    <property type="entry name" value="CarbesteraseB"/>
</dbReference>
<proteinExistence type="predicted"/>
<reference evidence="2 3" key="2">
    <citation type="submission" date="2018-11" db="EMBL/GenBank/DDBJ databases">
        <authorList>
            <consortium name="Pathogen Informatics"/>
        </authorList>
    </citation>
    <scope>NUCLEOTIDE SEQUENCE [LARGE SCALE GENOMIC DNA]</scope>
</reference>
<sequence length="56" mass="6188">MLCKVNTSRGEVYGFHVDYGNDVSKLYFGSADVFLGIPYARAPVGHLRFAVCLAYV</sequence>
<dbReference type="EMBL" id="UYWY01012151">
    <property type="protein sequence ID" value="VDM34637.1"/>
    <property type="molecule type" value="Genomic_DNA"/>
</dbReference>
<reference evidence="4" key="1">
    <citation type="submission" date="2016-06" db="UniProtKB">
        <authorList>
            <consortium name="WormBaseParasite"/>
        </authorList>
    </citation>
    <scope>IDENTIFICATION</scope>
</reference>
<keyword evidence="3" id="KW-1185">Reference proteome</keyword>
<evidence type="ECO:0000259" key="1">
    <source>
        <dbReference type="Pfam" id="PF00135"/>
    </source>
</evidence>
<dbReference type="Gene3D" id="3.40.50.1820">
    <property type="entry name" value="alpha/beta hydrolase"/>
    <property type="match status" value="1"/>
</dbReference>